<dbReference type="STRING" id="311410.LA5095_02952"/>
<accession>A0A0M6ZA21</accession>
<gene>
    <name evidence="2" type="ORF">LA5096_00321</name>
</gene>
<dbReference type="InterPro" id="IPR036365">
    <property type="entry name" value="PGBD-like_sf"/>
</dbReference>
<evidence type="ECO:0000313" key="3">
    <source>
        <dbReference type="Proteomes" id="UP000049983"/>
    </source>
</evidence>
<sequence length="249" mass="26223">MAKSKTKAAPPKTQETLMAKAGHLALDNPVAAGGTVVMGLTACLIIANAIGLQPGRHPAPIFATRDRPNALRVPEPDDRRSGLQVQEISTLVLDLQISLRRIGLYEGPLDGLSGPATERAIRAFERRAGQAETGKAHEGLLALILMHGDEPAESFVPVPRAKPGFSGTSVQDIPVASDVDVDADPQLMRIQKALSDLGYGPLKADGVMGSNTTAAIKRFELDRGLPLTGEPGSKTIENLEMISGRSLSG</sequence>
<evidence type="ECO:0000313" key="2">
    <source>
        <dbReference type="EMBL" id="CTQ64267.1"/>
    </source>
</evidence>
<dbReference type="InterPro" id="IPR036366">
    <property type="entry name" value="PGBDSf"/>
</dbReference>
<proteinExistence type="predicted"/>
<organism evidence="2 3">
    <name type="scientific">Roseibium album</name>
    <dbReference type="NCBI Taxonomy" id="311410"/>
    <lineage>
        <taxon>Bacteria</taxon>
        <taxon>Pseudomonadati</taxon>
        <taxon>Pseudomonadota</taxon>
        <taxon>Alphaproteobacteria</taxon>
        <taxon>Hyphomicrobiales</taxon>
        <taxon>Stappiaceae</taxon>
        <taxon>Roseibium</taxon>
    </lineage>
</organism>
<evidence type="ECO:0000259" key="1">
    <source>
        <dbReference type="Pfam" id="PF01471"/>
    </source>
</evidence>
<feature type="domain" description="Peptidoglycan binding-like" evidence="1">
    <location>
        <begin position="91"/>
        <end position="137"/>
    </location>
</feature>
<reference evidence="3" key="1">
    <citation type="submission" date="2015-07" db="EMBL/GenBank/DDBJ databases">
        <authorList>
            <person name="Rodrigo-Torres Lidia"/>
            <person name="Arahal R.David."/>
        </authorList>
    </citation>
    <scope>NUCLEOTIDE SEQUENCE [LARGE SCALE GENOMIC DNA]</scope>
    <source>
        <strain evidence="3">CECT 5096</strain>
    </source>
</reference>
<dbReference type="OrthoDB" id="9816507at2"/>
<dbReference type="SUPFAM" id="SSF47090">
    <property type="entry name" value="PGBD-like"/>
    <property type="match status" value="2"/>
</dbReference>
<dbReference type="EMBL" id="CXWC01000001">
    <property type="protein sequence ID" value="CTQ64267.1"/>
    <property type="molecule type" value="Genomic_DNA"/>
</dbReference>
<dbReference type="Proteomes" id="UP000049983">
    <property type="component" value="Unassembled WGS sequence"/>
</dbReference>
<dbReference type="InterPro" id="IPR002477">
    <property type="entry name" value="Peptidoglycan-bd-like"/>
</dbReference>
<protein>
    <submittedName>
        <fullName evidence="2">His-Xaa-Ser repeat protein HxsA</fullName>
    </submittedName>
</protein>
<name>A0A0M6ZA21_9HYPH</name>
<feature type="domain" description="Peptidoglycan binding-like" evidence="1">
    <location>
        <begin position="185"/>
        <end position="237"/>
    </location>
</feature>
<keyword evidence="3" id="KW-1185">Reference proteome</keyword>
<dbReference type="Gene3D" id="1.10.101.10">
    <property type="entry name" value="PGBD-like superfamily/PGBD"/>
    <property type="match status" value="2"/>
</dbReference>
<dbReference type="AlphaFoldDB" id="A0A0M6ZA21"/>
<dbReference type="Pfam" id="PF01471">
    <property type="entry name" value="PG_binding_1"/>
    <property type="match status" value="2"/>
</dbReference>